<evidence type="ECO:0000259" key="6">
    <source>
        <dbReference type="Pfam" id="PF01850"/>
    </source>
</evidence>
<dbReference type="SUPFAM" id="SSF88723">
    <property type="entry name" value="PIN domain-like"/>
    <property type="match status" value="1"/>
</dbReference>
<dbReference type="InterPro" id="IPR029060">
    <property type="entry name" value="PIN-like_dom_sf"/>
</dbReference>
<dbReference type="GO" id="GO:0016787">
    <property type="term" value="F:hydrolase activity"/>
    <property type="evidence" value="ECO:0007669"/>
    <property type="project" value="UniProtKB-KW"/>
</dbReference>
<keyword evidence="2 5" id="KW-0540">Nuclease</keyword>
<keyword evidence="5" id="KW-0460">Magnesium</keyword>
<feature type="domain" description="PIN" evidence="6">
    <location>
        <begin position="2"/>
        <end position="113"/>
    </location>
</feature>
<keyword evidence="8" id="KW-1185">Reference proteome</keyword>
<feature type="binding site" evidence="5">
    <location>
        <position position="5"/>
    </location>
    <ligand>
        <name>Mg(2+)</name>
        <dbReference type="ChEBI" id="CHEBI:18420"/>
    </ligand>
</feature>
<evidence type="ECO:0000256" key="2">
    <source>
        <dbReference type="ARBA" id="ARBA00022722"/>
    </source>
</evidence>
<dbReference type="Gene3D" id="3.40.50.1010">
    <property type="entry name" value="5'-nuclease"/>
    <property type="match status" value="1"/>
</dbReference>
<evidence type="ECO:0000313" key="8">
    <source>
        <dbReference type="Proteomes" id="UP000539175"/>
    </source>
</evidence>
<proteinExistence type="inferred from homology"/>
<evidence type="ECO:0000256" key="5">
    <source>
        <dbReference type="HAMAP-Rule" id="MF_00265"/>
    </source>
</evidence>
<dbReference type="RefSeq" id="WP_184804385.1">
    <property type="nucleotide sequence ID" value="NZ_JACIIZ010000012.1"/>
</dbReference>
<name>A0A7X0B3K3_9PROT</name>
<protein>
    <recommendedName>
        <fullName evidence="5">Ribonuclease VapC</fullName>
        <shortName evidence="5">RNase VapC</shortName>
        <ecNumber evidence="5">3.1.-.-</ecNumber>
    </recommendedName>
    <alternativeName>
        <fullName evidence="5">Toxin VapC</fullName>
    </alternativeName>
</protein>
<reference evidence="7 8" key="1">
    <citation type="submission" date="2020-08" db="EMBL/GenBank/DDBJ databases">
        <title>Genomic Encyclopedia of Type Strains, Phase IV (KMG-IV): sequencing the most valuable type-strain genomes for metagenomic binning, comparative biology and taxonomic classification.</title>
        <authorList>
            <person name="Goeker M."/>
        </authorList>
    </citation>
    <scope>NUCLEOTIDE SEQUENCE [LARGE SCALE GENOMIC DNA]</scope>
    <source>
        <strain evidence="7 8">DSM 22198</strain>
    </source>
</reference>
<comment type="cofactor">
    <cofactor evidence="5">
        <name>Mg(2+)</name>
        <dbReference type="ChEBI" id="CHEBI:18420"/>
    </cofactor>
</comment>
<accession>A0A7X0B3K3</accession>
<comment type="function">
    <text evidence="5">Toxic component of a toxin-antitoxin (TA) system. An RNase.</text>
</comment>
<sequence length="123" mass="13522">MILVDSSIWVDHLRQGDPVLSRLLNEGRVLAHPFILGELALGNLRQRDEILGLLADLPQAVVAREGEVLHFIREHALSGSGIGYVDAHLLAATRLTSGTALWTRDKRLAQTAERLKLHAGVLH</sequence>
<dbReference type="EMBL" id="JACIIZ010000012">
    <property type="protein sequence ID" value="MBB6253599.1"/>
    <property type="molecule type" value="Genomic_DNA"/>
</dbReference>
<evidence type="ECO:0000256" key="4">
    <source>
        <dbReference type="ARBA" id="ARBA00022801"/>
    </source>
</evidence>
<organism evidence="7 8">
    <name type="scientific">Nitrospirillum iridis</name>
    <dbReference type="NCBI Taxonomy" id="765888"/>
    <lineage>
        <taxon>Bacteria</taxon>
        <taxon>Pseudomonadati</taxon>
        <taxon>Pseudomonadota</taxon>
        <taxon>Alphaproteobacteria</taxon>
        <taxon>Rhodospirillales</taxon>
        <taxon>Azospirillaceae</taxon>
        <taxon>Nitrospirillum</taxon>
    </lineage>
</organism>
<dbReference type="AlphaFoldDB" id="A0A7X0B3K3"/>
<comment type="similarity">
    <text evidence="5">Belongs to the PINc/VapC protein family.</text>
</comment>
<keyword evidence="1 5" id="KW-1277">Toxin-antitoxin system</keyword>
<dbReference type="GO" id="GO:0090729">
    <property type="term" value="F:toxin activity"/>
    <property type="evidence" value="ECO:0007669"/>
    <property type="project" value="UniProtKB-KW"/>
</dbReference>
<dbReference type="EC" id="3.1.-.-" evidence="5"/>
<evidence type="ECO:0000313" key="7">
    <source>
        <dbReference type="EMBL" id="MBB6253599.1"/>
    </source>
</evidence>
<dbReference type="InterPro" id="IPR022907">
    <property type="entry name" value="VapC_family"/>
</dbReference>
<keyword evidence="3 5" id="KW-0479">Metal-binding</keyword>
<dbReference type="Pfam" id="PF01850">
    <property type="entry name" value="PIN"/>
    <property type="match status" value="1"/>
</dbReference>
<keyword evidence="4 5" id="KW-0378">Hydrolase</keyword>
<dbReference type="HAMAP" id="MF_00265">
    <property type="entry name" value="VapC_Nob1"/>
    <property type="match status" value="1"/>
</dbReference>
<comment type="caution">
    <text evidence="7">The sequence shown here is derived from an EMBL/GenBank/DDBJ whole genome shotgun (WGS) entry which is preliminary data.</text>
</comment>
<dbReference type="Proteomes" id="UP000539175">
    <property type="component" value="Unassembled WGS sequence"/>
</dbReference>
<keyword evidence="5" id="KW-0800">Toxin</keyword>
<dbReference type="GO" id="GO:0000287">
    <property type="term" value="F:magnesium ion binding"/>
    <property type="evidence" value="ECO:0007669"/>
    <property type="project" value="UniProtKB-UniRule"/>
</dbReference>
<dbReference type="GO" id="GO:0004540">
    <property type="term" value="F:RNA nuclease activity"/>
    <property type="evidence" value="ECO:0007669"/>
    <property type="project" value="InterPro"/>
</dbReference>
<dbReference type="InterPro" id="IPR002716">
    <property type="entry name" value="PIN_dom"/>
</dbReference>
<feature type="binding site" evidence="5">
    <location>
        <position position="86"/>
    </location>
    <ligand>
        <name>Mg(2+)</name>
        <dbReference type="ChEBI" id="CHEBI:18420"/>
    </ligand>
</feature>
<evidence type="ECO:0000256" key="1">
    <source>
        <dbReference type="ARBA" id="ARBA00022649"/>
    </source>
</evidence>
<evidence type="ECO:0000256" key="3">
    <source>
        <dbReference type="ARBA" id="ARBA00022723"/>
    </source>
</evidence>
<gene>
    <name evidence="5" type="primary">vapC</name>
    <name evidence="7" type="ORF">FHS74_004168</name>
</gene>